<dbReference type="EMBL" id="GL876969">
    <property type="protein sequence ID" value="KLU85814.1"/>
    <property type="molecule type" value="Genomic_DNA"/>
</dbReference>
<evidence type="ECO:0000256" key="7">
    <source>
        <dbReference type="SAM" id="Phobius"/>
    </source>
</evidence>
<evidence type="ECO:0000313" key="10">
    <source>
        <dbReference type="EnsemblFungi" id="MAPG_04834T0"/>
    </source>
</evidence>
<feature type="transmembrane region" description="Helical" evidence="7">
    <location>
        <begin position="90"/>
        <end position="115"/>
    </location>
</feature>
<evidence type="ECO:0000259" key="8">
    <source>
        <dbReference type="Pfam" id="PF20684"/>
    </source>
</evidence>
<protein>
    <recommendedName>
        <fullName evidence="8">Rhodopsin domain-containing protein</fullName>
    </recommendedName>
</protein>
<organism evidence="10 11">
    <name type="scientific">Magnaporthiopsis poae (strain ATCC 64411 / 73-15)</name>
    <name type="common">Kentucky bluegrass fungus</name>
    <name type="synonym">Magnaporthe poae</name>
    <dbReference type="NCBI Taxonomy" id="644358"/>
    <lineage>
        <taxon>Eukaryota</taxon>
        <taxon>Fungi</taxon>
        <taxon>Dikarya</taxon>
        <taxon>Ascomycota</taxon>
        <taxon>Pezizomycotina</taxon>
        <taxon>Sordariomycetes</taxon>
        <taxon>Sordariomycetidae</taxon>
        <taxon>Magnaporthales</taxon>
        <taxon>Magnaporthaceae</taxon>
        <taxon>Magnaporthiopsis</taxon>
    </lineage>
</organism>
<keyword evidence="3 7" id="KW-1133">Transmembrane helix</keyword>
<dbReference type="GO" id="GO:0016020">
    <property type="term" value="C:membrane"/>
    <property type="evidence" value="ECO:0007669"/>
    <property type="project" value="UniProtKB-SubCell"/>
</dbReference>
<dbReference type="eggNOG" id="ENOG502SHVM">
    <property type="taxonomic scope" value="Eukaryota"/>
</dbReference>
<comment type="similarity">
    <text evidence="5">Belongs to the SAT4 family.</text>
</comment>
<evidence type="ECO:0000256" key="2">
    <source>
        <dbReference type="ARBA" id="ARBA00022692"/>
    </source>
</evidence>
<dbReference type="OrthoDB" id="5429740at2759"/>
<feature type="region of interest" description="Disordered" evidence="6">
    <location>
        <begin position="291"/>
        <end position="327"/>
    </location>
</feature>
<reference evidence="9" key="3">
    <citation type="submission" date="2011-03" db="EMBL/GenBank/DDBJ databases">
        <title>Annotation of Magnaporthe poae ATCC 64411.</title>
        <authorList>
            <person name="Ma L.-J."/>
            <person name="Dead R."/>
            <person name="Young S.K."/>
            <person name="Zeng Q."/>
            <person name="Gargeya S."/>
            <person name="Fitzgerald M."/>
            <person name="Haas B."/>
            <person name="Abouelleil A."/>
            <person name="Alvarado L."/>
            <person name="Arachchi H.M."/>
            <person name="Berlin A."/>
            <person name="Brown A."/>
            <person name="Chapman S.B."/>
            <person name="Chen Z."/>
            <person name="Dunbar C."/>
            <person name="Freedman E."/>
            <person name="Gearin G."/>
            <person name="Gellesch M."/>
            <person name="Goldberg J."/>
            <person name="Griggs A."/>
            <person name="Gujja S."/>
            <person name="Heiman D."/>
            <person name="Howarth C."/>
            <person name="Larson L."/>
            <person name="Lui A."/>
            <person name="MacDonald P.J.P."/>
            <person name="Mehta T."/>
            <person name="Montmayeur A."/>
            <person name="Murphy C."/>
            <person name="Neiman D."/>
            <person name="Pearson M."/>
            <person name="Priest M."/>
            <person name="Roberts A."/>
            <person name="Saif S."/>
            <person name="Shea T."/>
            <person name="Shenoy N."/>
            <person name="Sisk P."/>
            <person name="Stolte C."/>
            <person name="Sykes S."/>
            <person name="Yandava C."/>
            <person name="Wortman J."/>
            <person name="Nusbaum C."/>
            <person name="Birren B."/>
        </authorList>
    </citation>
    <scope>NUCLEOTIDE SEQUENCE</scope>
    <source>
        <strain evidence="9">ATCC 64411</strain>
    </source>
</reference>
<evidence type="ECO:0000313" key="9">
    <source>
        <dbReference type="EMBL" id="KLU85814.1"/>
    </source>
</evidence>
<dbReference type="PANTHER" id="PTHR33048:SF155">
    <property type="entry name" value="INTEGRAL MEMBRANE PROTEIN"/>
    <property type="match status" value="1"/>
</dbReference>
<feature type="transmembrane region" description="Helical" evidence="7">
    <location>
        <begin position="15"/>
        <end position="37"/>
    </location>
</feature>
<dbReference type="EnsemblFungi" id="MAPG_04834T0">
    <property type="protein sequence ID" value="MAPG_04834T0"/>
    <property type="gene ID" value="MAPG_04834"/>
</dbReference>
<dbReference type="InterPro" id="IPR052337">
    <property type="entry name" value="SAT4-like"/>
</dbReference>
<sequence length="391" mass="43315">MEIEGANPYEDRGPMVLATTTVLVFLATVFGLARFYARTWIRRQIYLDDLFIAVSVLLLWYSLACTSMAVSSGLGRHVKTLTVYQQERVVFWYLLIVPGVLLALGIPKLAVATVLNRILAPGPKLKATAWGLAISSTLAFFPVIFIAYFHCLPVRSQWDFSIKDKKCIDLSVRVWCGWITSAYSSLADLFFAVWPAVIFCSTQMSRAKTIRLSLAMGFGAIASGIAAYKCVTFSGVIEPDFSWENNGTVISTIAEGSALVIAASIPMLAPLFRSIHTSYEKLRHRILGTPISQAPQPQDRADNNAWDFPTRRRMRPRDDTELGPWSLPTSAADSWGTRHMYSSNAQGTSLWSRQAEEPEGRTRKVFEKMEAEVSIIGRAGSDSVQPTLQGA</sequence>
<keyword evidence="11" id="KW-1185">Reference proteome</keyword>
<keyword evidence="4 7" id="KW-0472">Membrane</keyword>
<evidence type="ECO:0000256" key="1">
    <source>
        <dbReference type="ARBA" id="ARBA00004141"/>
    </source>
</evidence>
<accession>A0A0C4DXS7</accession>
<evidence type="ECO:0000256" key="3">
    <source>
        <dbReference type="ARBA" id="ARBA00022989"/>
    </source>
</evidence>
<feature type="transmembrane region" description="Helical" evidence="7">
    <location>
        <begin position="178"/>
        <end position="200"/>
    </location>
</feature>
<evidence type="ECO:0000256" key="4">
    <source>
        <dbReference type="ARBA" id="ARBA00023136"/>
    </source>
</evidence>
<gene>
    <name evidence="9" type="ORF">MAPG_04834</name>
</gene>
<dbReference type="AlphaFoldDB" id="A0A0C4DXS7"/>
<comment type="subcellular location">
    <subcellularLocation>
        <location evidence="1">Membrane</location>
        <topology evidence="1">Multi-pass membrane protein</topology>
    </subcellularLocation>
</comment>
<reference evidence="10" key="4">
    <citation type="journal article" date="2015" name="G3 (Bethesda)">
        <title>Genome sequences of three phytopathogenic species of the Magnaporthaceae family of fungi.</title>
        <authorList>
            <person name="Okagaki L.H."/>
            <person name="Nunes C.C."/>
            <person name="Sailsbery J."/>
            <person name="Clay B."/>
            <person name="Brown D."/>
            <person name="John T."/>
            <person name="Oh Y."/>
            <person name="Young N."/>
            <person name="Fitzgerald M."/>
            <person name="Haas B.J."/>
            <person name="Zeng Q."/>
            <person name="Young S."/>
            <person name="Adiconis X."/>
            <person name="Fan L."/>
            <person name="Levin J.Z."/>
            <person name="Mitchell T.K."/>
            <person name="Okubara P.A."/>
            <person name="Farman M.L."/>
            <person name="Kohn L.M."/>
            <person name="Birren B."/>
            <person name="Ma L.-J."/>
            <person name="Dean R.A."/>
        </authorList>
    </citation>
    <scope>NUCLEOTIDE SEQUENCE</scope>
    <source>
        <strain evidence="10">ATCC 64411 / 73-15</strain>
    </source>
</reference>
<dbReference type="Pfam" id="PF20684">
    <property type="entry name" value="Fung_rhodopsin"/>
    <property type="match status" value="1"/>
</dbReference>
<dbReference type="VEuPathDB" id="FungiDB:MAPG_04834"/>
<dbReference type="STRING" id="644358.A0A0C4DXS7"/>
<dbReference type="OMA" id="YARTWIR"/>
<reference evidence="11" key="1">
    <citation type="submission" date="2010-05" db="EMBL/GenBank/DDBJ databases">
        <title>The genome sequence of Magnaporthe poae strain ATCC 64411.</title>
        <authorList>
            <person name="Ma L.-J."/>
            <person name="Dead R."/>
            <person name="Young S."/>
            <person name="Zeng Q."/>
            <person name="Koehrsen M."/>
            <person name="Alvarado L."/>
            <person name="Berlin A."/>
            <person name="Chapman S.B."/>
            <person name="Chen Z."/>
            <person name="Freedman E."/>
            <person name="Gellesch M."/>
            <person name="Goldberg J."/>
            <person name="Griggs A."/>
            <person name="Gujja S."/>
            <person name="Heilman E.R."/>
            <person name="Heiman D."/>
            <person name="Hepburn T."/>
            <person name="Howarth C."/>
            <person name="Jen D."/>
            <person name="Larson L."/>
            <person name="Mehta T."/>
            <person name="Neiman D."/>
            <person name="Pearson M."/>
            <person name="Roberts A."/>
            <person name="Saif S."/>
            <person name="Shea T."/>
            <person name="Shenoy N."/>
            <person name="Sisk P."/>
            <person name="Stolte C."/>
            <person name="Sykes S."/>
            <person name="Walk T."/>
            <person name="White J."/>
            <person name="Yandava C."/>
            <person name="Haas B."/>
            <person name="Nusbaum C."/>
            <person name="Birren B."/>
        </authorList>
    </citation>
    <scope>NUCLEOTIDE SEQUENCE [LARGE SCALE GENOMIC DNA]</scope>
    <source>
        <strain evidence="11">ATCC 64411 / 73-15</strain>
    </source>
</reference>
<feature type="transmembrane region" description="Helical" evidence="7">
    <location>
        <begin position="49"/>
        <end position="70"/>
    </location>
</feature>
<feature type="transmembrane region" description="Helical" evidence="7">
    <location>
        <begin position="249"/>
        <end position="272"/>
    </location>
</feature>
<dbReference type="Proteomes" id="UP000011715">
    <property type="component" value="Unassembled WGS sequence"/>
</dbReference>
<evidence type="ECO:0000256" key="5">
    <source>
        <dbReference type="ARBA" id="ARBA00038359"/>
    </source>
</evidence>
<feature type="domain" description="Rhodopsin" evidence="8">
    <location>
        <begin position="33"/>
        <end position="273"/>
    </location>
</feature>
<evidence type="ECO:0000256" key="6">
    <source>
        <dbReference type="SAM" id="MobiDB-lite"/>
    </source>
</evidence>
<reference evidence="9" key="2">
    <citation type="submission" date="2010-05" db="EMBL/GenBank/DDBJ databases">
        <title>The Genome Sequence of Magnaporthe poae strain ATCC 64411.</title>
        <authorList>
            <consortium name="The Broad Institute Genome Sequencing Platform"/>
            <consortium name="Broad Institute Genome Sequencing Center for Infectious Disease"/>
            <person name="Ma L.-J."/>
            <person name="Dead R."/>
            <person name="Young S."/>
            <person name="Zeng Q."/>
            <person name="Koehrsen M."/>
            <person name="Alvarado L."/>
            <person name="Berlin A."/>
            <person name="Chapman S.B."/>
            <person name="Chen Z."/>
            <person name="Freedman E."/>
            <person name="Gellesch M."/>
            <person name="Goldberg J."/>
            <person name="Griggs A."/>
            <person name="Gujja S."/>
            <person name="Heilman E.R."/>
            <person name="Heiman D."/>
            <person name="Hepburn T."/>
            <person name="Howarth C."/>
            <person name="Jen D."/>
            <person name="Larson L."/>
            <person name="Mehta T."/>
            <person name="Neiman D."/>
            <person name="Pearson M."/>
            <person name="Roberts A."/>
            <person name="Saif S."/>
            <person name="Shea T."/>
            <person name="Shenoy N."/>
            <person name="Sisk P."/>
            <person name="Stolte C."/>
            <person name="Sykes S."/>
            <person name="Walk T."/>
            <person name="White J."/>
            <person name="Yandava C."/>
            <person name="Haas B."/>
            <person name="Nusbaum C."/>
            <person name="Birren B."/>
        </authorList>
    </citation>
    <scope>NUCLEOTIDE SEQUENCE</scope>
    <source>
        <strain evidence="9">ATCC 64411</strain>
    </source>
</reference>
<dbReference type="InterPro" id="IPR049326">
    <property type="entry name" value="Rhodopsin_dom_fungi"/>
</dbReference>
<dbReference type="EMBL" id="ADBL01001131">
    <property type="status" value="NOT_ANNOTATED_CDS"/>
    <property type="molecule type" value="Genomic_DNA"/>
</dbReference>
<feature type="transmembrane region" description="Helical" evidence="7">
    <location>
        <begin position="127"/>
        <end position="149"/>
    </location>
</feature>
<dbReference type="PANTHER" id="PTHR33048">
    <property type="entry name" value="PTH11-LIKE INTEGRAL MEMBRANE PROTEIN (AFU_ORTHOLOGUE AFUA_5G11245)"/>
    <property type="match status" value="1"/>
</dbReference>
<name>A0A0C4DXS7_MAGP6</name>
<evidence type="ECO:0000313" key="11">
    <source>
        <dbReference type="Proteomes" id="UP000011715"/>
    </source>
</evidence>
<reference evidence="10" key="5">
    <citation type="submission" date="2015-06" db="UniProtKB">
        <authorList>
            <consortium name="EnsemblFungi"/>
        </authorList>
    </citation>
    <scope>IDENTIFICATION</scope>
    <source>
        <strain evidence="10">ATCC 64411</strain>
    </source>
</reference>
<keyword evidence="2 7" id="KW-0812">Transmembrane</keyword>
<feature type="transmembrane region" description="Helical" evidence="7">
    <location>
        <begin position="212"/>
        <end position="237"/>
    </location>
</feature>
<proteinExistence type="inferred from homology"/>